<dbReference type="AlphaFoldDB" id="A0A8T2QM82"/>
<feature type="repeat" description="PPR" evidence="2">
    <location>
        <begin position="376"/>
        <end position="410"/>
    </location>
</feature>
<dbReference type="InterPro" id="IPR002885">
    <property type="entry name" value="PPR_rpt"/>
</dbReference>
<dbReference type="GO" id="GO:0009451">
    <property type="term" value="P:RNA modification"/>
    <property type="evidence" value="ECO:0007669"/>
    <property type="project" value="InterPro"/>
</dbReference>
<dbReference type="InterPro" id="IPR046960">
    <property type="entry name" value="PPR_At4g14850-like_plant"/>
</dbReference>
<evidence type="ECO:0008006" key="5">
    <source>
        <dbReference type="Google" id="ProtNLM"/>
    </source>
</evidence>
<dbReference type="PROSITE" id="PS51375">
    <property type="entry name" value="PPR"/>
    <property type="match status" value="7"/>
</dbReference>
<feature type="repeat" description="PPR" evidence="2">
    <location>
        <begin position="580"/>
        <end position="614"/>
    </location>
</feature>
<evidence type="ECO:0000313" key="4">
    <source>
        <dbReference type="Proteomes" id="UP000825935"/>
    </source>
</evidence>
<feature type="repeat" description="PPR" evidence="2">
    <location>
        <begin position="69"/>
        <end position="103"/>
    </location>
</feature>
<dbReference type="Proteomes" id="UP000825935">
    <property type="component" value="Chromosome 34"/>
</dbReference>
<dbReference type="GO" id="GO:0003723">
    <property type="term" value="F:RNA binding"/>
    <property type="evidence" value="ECO:0007669"/>
    <property type="project" value="InterPro"/>
</dbReference>
<protein>
    <recommendedName>
        <fullName evidence="5">Pentatricopeptide repeat-containing protein</fullName>
    </recommendedName>
</protein>
<dbReference type="InterPro" id="IPR011990">
    <property type="entry name" value="TPR-like_helical_dom_sf"/>
</dbReference>
<proteinExistence type="predicted"/>
<dbReference type="EMBL" id="CM035439">
    <property type="protein sequence ID" value="KAH7284512.1"/>
    <property type="molecule type" value="Genomic_DNA"/>
</dbReference>
<dbReference type="GO" id="GO:0048731">
    <property type="term" value="P:system development"/>
    <property type="evidence" value="ECO:0007669"/>
    <property type="project" value="UniProtKB-ARBA"/>
</dbReference>
<dbReference type="Pfam" id="PF13041">
    <property type="entry name" value="PPR_2"/>
    <property type="match status" value="6"/>
</dbReference>
<dbReference type="Pfam" id="PF01535">
    <property type="entry name" value="PPR"/>
    <property type="match status" value="3"/>
</dbReference>
<dbReference type="FunFam" id="1.25.40.10:FF:000031">
    <property type="entry name" value="Pentatricopeptide repeat-containing protein mitochondrial"/>
    <property type="match status" value="2"/>
</dbReference>
<comment type="caution">
    <text evidence="3">The sequence shown here is derived from an EMBL/GenBank/DDBJ whole genome shotgun (WGS) entry which is preliminary data.</text>
</comment>
<organism evidence="3 4">
    <name type="scientific">Ceratopteris richardii</name>
    <name type="common">Triangle waterfern</name>
    <dbReference type="NCBI Taxonomy" id="49495"/>
    <lineage>
        <taxon>Eukaryota</taxon>
        <taxon>Viridiplantae</taxon>
        <taxon>Streptophyta</taxon>
        <taxon>Embryophyta</taxon>
        <taxon>Tracheophyta</taxon>
        <taxon>Polypodiopsida</taxon>
        <taxon>Polypodiidae</taxon>
        <taxon>Polypodiales</taxon>
        <taxon>Pteridineae</taxon>
        <taxon>Pteridaceae</taxon>
        <taxon>Parkerioideae</taxon>
        <taxon>Ceratopteris</taxon>
    </lineage>
</organism>
<evidence type="ECO:0000313" key="3">
    <source>
        <dbReference type="EMBL" id="KAH7284513.1"/>
    </source>
</evidence>
<name>A0A8T2QM82_CERRI</name>
<keyword evidence="4" id="KW-1185">Reference proteome</keyword>
<feature type="repeat" description="PPR" evidence="2">
    <location>
        <begin position="172"/>
        <end position="206"/>
    </location>
</feature>
<evidence type="ECO:0000256" key="2">
    <source>
        <dbReference type="PROSITE-ProRule" id="PRU00708"/>
    </source>
</evidence>
<evidence type="ECO:0000256" key="1">
    <source>
        <dbReference type="ARBA" id="ARBA00022737"/>
    </source>
</evidence>
<dbReference type="Gene3D" id="1.25.40.10">
    <property type="entry name" value="Tetratricopeptide repeat domain"/>
    <property type="match status" value="6"/>
</dbReference>
<reference evidence="3" key="1">
    <citation type="submission" date="2021-08" db="EMBL/GenBank/DDBJ databases">
        <title>WGS assembly of Ceratopteris richardii.</title>
        <authorList>
            <person name="Marchant D.B."/>
            <person name="Chen G."/>
            <person name="Jenkins J."/>
            <person name="Shu S."/>
            <person name="Leebens-Mack J."/>
            <person name="Grimwood J."/>
            <person name="Schmutz J."/>
            <person name="Soltis P."/>
            <person name="Soltis D."/>
            <person name="Chen Z.-H."/>
        </authorList>
    </citation>
    <scope>NUCLEOTIDE SEQUENCE</scope>
    <source>
        <strain evidence="3">Whitten #5841</strain>
        <tissue evidence="3">Leaf</tissue>
    </source>
</reference>
<keyword evidence="1" id="KW-0677">Repeat</keyword>
<feature type="repeat" description="PPR" evidence="2">
    <location>
        <begin position="513"/>
        <end position="547"/>
    </location>
</feature>
<accession>A0A8T2QM82</accession>
<dbReference type="PANTHER" id="PTHR24015:SF548">
    <property type="entry name" value="OS08G0340900 PROTEIN"/>
    <property type="match status" value="1"/>
</dbReference>
<dbReference type="FunFam" id="1.25.40.10:FF:000344">
    <property type="entry name" value="Pentatricopeptide repeat-containing protein"/>
    <property type="match status" value="1"/>
</dbReference>
<dbReference type="EMBL" id="CM035439">
    <property type="protein sequence ID" value="KAH7284513.1"/>
    <property type="molecule type" value="Genomic_DNA"/>
</dbReference>
<dbReference type="NCBIfam" id="TIGR00756">
    <property type="entry name" value="PPR"/>
    <property type="match status" value="5"/>
</dbReference>
<dbReference type="OrthoDB" id="185373at2759"/>
<feature type="repeat" description="PPR" evidence="2">
    <location>
        <begin position="478"/>
        <end position="512"/>
    </location>
</feature>
<gene>
    <name evidence="3" type="ORF">KP509_34G057600</name>
</gene>
<dbReference type="PANTHER" id="PTHR24015">
    <property type="entry name" value="OS07G0578800 PROTEIN-RELATED"/>
    <property type="match status" value="1"/>
</dbReference>
<dbReference type="FunFam" id="1.25.40.10:FF:000158">
    <property type="entry name" value="pentatricopeptide repeat-containing protein At2g33680"/>
    <property type="match status" value="1"/>
</dbReference>
<feature type="repeat" description="PPR" evidence="2">
    <location>
        <begin position="274"/>
        <end position="308"/>
    </location>
</feature>
<sequence length="750" mass="82627">MKVKSCVALLMVFARKKDLSSGKIIHDEILKNGSLQKSSAALKALVKMYAKCSAVADAQNLFDKLSVRDSFSWNSLIVGYAHDGQVEAVLYCFEQMENEGFYANEVTYICILKSCSSIKAVNKGEQIFVKMIMKQGLQGDETVIGTVLMNVYAKGGAFAKAQQLLEKLPRRDIVSWNSLMAGFVHEGQGAEAIMCFDKICNEGLSPNSITFTCALKACGNIGDLYKGIMIHNAILKEGLLASDAILGSSLVDMYIKCGAFSRARRVLVDTPIMNIVMWNSLMTSYIEHRQEVDALNCLQWMRLKGITPDKITYICILMACGNLRALEIGKEIHYEVVESCLIDKDVALGNALVDMYVRCGALDRAHHVLEELPTRDVVSWSSLIAGYAQQGKGQDAVYCFLQMQKEGLSPNAVTFTSLLKACGYIGAADLGEQIHDEIVRLHLLKDSNSLGNALIDMYSKCGAFSKAIEVLDQLPKQDVVAWNALISGYIQEGKNREALDCFGQMECKSVSPDDITYTCILKACGSLGIIDEGEQIHHEISRKGRLKQNLVLANALVDMYVNCGKLKKARQLLETLPARNVVSWSTLIAGYAQEGQGHEALQCFVHMQDEDILPNSITISNVIGACSHAGLIDEGKLCYLSMHTTCGIVPVFEHHSCIIDLLVRSGNLNEALAMIESMPSEVHPIVWSAILTACQSRGDVTVGKWAFEHTTEINDDVTPYISMSNLYAALGLCRKAEEVEFMRQTRVKIH</sequence>